<sequence>MAVRFGSPGGLTVRSPRIGKLADMFAFVAIAGLTTLGLLLAGGAKGMAMHDANRQCGGYW</sequence>
<evidence type="ECO:0000313" key="2">
    <source>
        <dbReference type="EMBL" id="GEP00351.1"/>
    </source>
</evidence>
<dbReference type="Proteomes" id="UP000321258">
    <property type="component" value="Unassembled WGS sequence"/>
</dbReference>
<gene>
    <name evidence="2" type="ORF">MHA02_27380</name>
</gene>
<keyword evidence="1" id="KW-0472">Membrane</keyword>
<comment type="caution">
    <text evidence="2">The sequence shown here is derived from an EMBL/GenBank/DDBJ whole genome shotgun (WGS) entry which is preliminary data.</text>
</comment>
<organism evidence="2 3">
    <name type="scientific">Methylobacterium haplocladii</name>
    <dbReference type="NCBI Taxonomy" id="1176176"/>
    <lineage>
        <taxon>Bacteria</taxon>
        <taxon>Pseudomonadati</taxon>
        <taxon>Pseudomonadota</taxon>
        <taxon>Alphaproteobacteria</taxon>
        <taxon>Hyphomicrobiales</taxon>
        <taxon>Methylobacteriaceae</taxon>
        <taxon>Methylobacterium</taxon>
    </lineage>
</organism>
<evidence type="ECO:0000256" key="1">
    <source>
        <dbReference type="SAM" id="Phobius"/>
    </source>
</evidence>
<evidence type="ECO:0000313" key="3">
    <source>
        <dbReference type="Proteomes" id="UP000321258"/>
    </source>
</evidence>
<dbReference type="EMBL" id="BJZT01000029">
    <property type="protein sequence ID" value="GEP00351.1"/>
    <property type="molecule type" value="Genomic_DNA"/>
</dbReference>
<keyword evidence="1" id="KW-1133">Transmembrane helix</keyword>
<dbReference type="AlphaFoldDB" id="A0A512IRP3"/>
<keyword evidence="3" id="KW-1185">Reference proteome</keyword>
<reference evidence="2 3" key="1">
    <citation type="submission" date="2019-07" db="EMBL/GenBank/DDBJ databases">
        <title>Whole genome shotgun sequence of Methylobacterium haplocladii NBRC 107714.</title>
        <authorList>
            <person name="Hosoyama A."/>
            <person name="Uohara A."/>
            <person name="Ohji S."/>
            <person name="Ichikawa N."/>
        </authorList>
    </citation>
    <scope>NUCLEOTIDE SEQUENCE [LARGE SCALE GENOMIC DNA]</scope>
    <source>
        <strain evidence="2 3">NBRC 107714</strain>
    </source>
</reference>
<name>A0A512IRP3_9HYPH</name>
<accession>A0A512IRP3</accession>
<protein>
    <submittedName>
        <fullName evidence="2">Uncharacterized protein</fullName>
    </submittedName>
</protein>
<proteinExistence type="predicted"/>
<feature type="transmembrane region" description="Helical" evidence="1">
    <location>
        <begin position="24"/>
        <end position="44"/>
    </location>
</feature>
<keyword evidence="1" id="KW-0812">Transmembrane</keyword>